<dbReference type="InterPro" id="IPR022002">
    <property type="entry name" value="ChsH2_Znr"/>
</dbReference>
<keyword evidence="4" id="KW-1185">Reference proteome</keyword>
<dbReference type="Pfam" id="PF01796">
    <property type="entry name" value="OB_ChsH2_C"/>
    <property type="match status" value="1"/>
</dbReference>
<dbReference type="RefSeq" id="WP_061259189.1">
    <property type="nucleotide sequence ID" value="NZ_JBFALK010000022.1"/>
</dbReference>
<protein>
    <submittedName>
        <fullName evidence="3">Zn-ribbon domain-containing OB-fold protein</fullName>
    </submittedName>
</protein>
<gene>
    <name evidence="3" type="ORF">AB0I59_33410</name>
</gene>
<dbReference type="EMBL" id="JBFALK010000022">
    <property type="protein sequence ID" value="MEV0973527.1"/>
    <property type="molecule type" value="Genomic_DNA"/>
</dbReference>
<dbReference type="InterPro" id="IPR012340">
    <property type="entry name" value="NA-bd_OB-fold"/>
</dbReference>
<dbReference type="PANTHER" id="PTHR34075:SF5">
    <property type="entry name" value="BLR3430 PROTEIN"/>
    <property type="match status" value="1"/>
</dbReference>
<dbReference type="InterPro" id="IPR002878">
    <property type="entry name" value="ChsH2_C"/>
</dbReference>
<evidence type="ECO:0000313" key="4">
    <source>
        <dbReference type="Proteomes" id="UP001551675"/>
    </source>
</evidence>
<accession>A0ABV3GQG0</accession>
<dbReference type="Gene3D" id="6.10.30.10">
    <property type="match status" value="1"/>
</dbReference>
<evidence type="ECO:0000259" key="1">
    <source>
        <dbReference type="Pfam" id="PF01796"/>
    </source>
</evidence>
<feature type="domain" description="ChsH2 C-terminal OB-fold" evidence="1">
    <location>
        <begin position="54"/>
        <end position="116"/>
    </location>
</feature>
<proteinExistence type="predicted"/>
<dbReference type="SUPFAM" id="SSF50249">
    <property type="entry name" value="Nucleic acid-binding proteins"/>
    <property type="match status" value="1"/>
</dbReference>
<name>A0ABV3GQG0_MICGL</name>
<dbReference type="InterPro" id="IPR052513">
    <property type="entry name" value="Thioester_dehydratase-like"/>
</dbReference>
<dbReference type="Proteomes" id="UP001551675">
    <property type="component" value="Unassembled WGS sequence"/>
</dbReference>
<sequence length="132" mass="14398">MSAEVPEPDEVTGPWWEATRRRILLVQSCGACGHTQHPPRALCTGCGSDRHLDWVEASGAAVVDACTVVERAMPGFAPPYVVARVRLAEGVLLLSNVVADDPYLLDTGDRLRLDWRPLPDGRALPVFVPSER</sequence>
<evidence type="ECO:0000313" key="3">
    <source>
        <dbReference type="EMBL" id="MEV0973527.1"/>
    </source>
</evidence>
<comment type="caution">
    <text evidence="3">The sequence shown here is derived from an EMBL/GenBank/DDBJ whole genome shotgun (WGS) entry which is preliminary data.</text>
</comment>
<organism evidence="3 4">
    <name type="scientific">Microtetraspora glauca</name>
    <dbReference type="NCBI Taxonomy" id="1996"/>
    <lineage>
        <taxon>Bacteria</taxon>
        <taxon>Bacillati</taxon>
        <taxon>Actinomycetota</taxon>
        <taxon>Actinomycetes</taxon>
        <taxon>Streptosporangiales</taxon>
        <taxon>Streptosporangiaceae</taxon>
        <taxon>Microtetraspora</taxon>
    </lineage>
</organism>
<evidence type="ECO:0000259" key="2">
    <source>
        <dbReference type="Pfam" id="PF12172"/>
    </source>
</evidence>
<dbReference type="PANTHER" id="PTHR34075">
    <property type="entry name" value="BLR3430 PROTEIN"/>
    <property type="match status" value="1"/>
</dbReference>
<reference evidence="3 4" key="1">
    <citation type="submission" date="2024-06" db="EMBL/GenBank/DDBJ databases">
        <title>The Natural Products Discovery Center: Release of the First 8490 Sequenced Strains for Exploring Actinobacteria Biosynthetic Diversity.</title>
        <authorList>
            <person name="Kalkreuter E."/>
            <person name="Kautsar S.A."/>
            <person name="Yang D."/>
            <person name="Bader C.D."/>
            <person name="Teijaro C.N."/>
            <person name="Fluegel L."/>
            <person name="Davis C.M."/>
            <person name="Simpson J.R."/>
            <person name="Lauterbach L."/>
            <person name="Steele A.D."/>
            <person name="Gui C."/>
            <person name="Meng S."/>
            <person name="Li G."/>
            <person name="Viehrig K."/>
            <person name="Ye F."/>
            <person name="Su P."/>
            <person name="Kiefer A.F."/>
            <person name="Nichols A."/>
            <person name="Cepeda A.J."/>
            <person name="Yan W."/>
            <person name="Fan B."/>
            <person name="Jiang Y."/>
            <person name="Adhikari A."/>
            <person name="Zheng C.-J."/>
            <person name="Schuster L."/>
            <person name="Cowan T.M."/>
            <person name="Smanski M.J."/>
            <person name="Chevrette M.G."/>
            <person name="De Carvalho L.P.S."/>
            <person name="Shen B."/>
        </authorList>
    </citation>
    <scope>NUCLEOTIDE SEQUENCE [LARGE SCALE GENOMIC DNA]</scope>
    <source>
        <strain evidence="3 4">NPDC050100</strain>
    </source>
</reference>
<dbReference type="Pfam" id="PF12172">
    <property type="entry name" value="zf-ChsH2"/>
    <property type="match status" value="1"/>
</dbReference>
<feature type="domain" description="ChsH2 rubredoxin-like zinc ribbon" evidence="2">
    <location>
        <begin position="16"/>
        <end position="50"/>
    </location>
</feature>